<dbReference type="SMART" id="SM00233">
    <property type="entry name" value="PH"/>
    <property type="match status" value="1"/>
</dbReference>
<dbReference type="SUPFAM" id="SSF47473">
    <property type="entry name" value="EF-hand"/>
    <property type="match status" value="1"/>
</dbReference>
<dbReference type="InterPro" id="IPR001849">
    <property type="entry name" value="PH_domain"/>
</dbReference>
<keyword evidence="6" id="KW-0732">Signal</keyword>
<accession>A0A6J8F033</accession>
<feature type="coiled-coil region" evidence="4">
    <location>
        <begin position="342"/>
        <end position="376"/>
    </location>
</feature>
<dbReference type="PANTHER" id="PTHR34524">
    <property type="entry name" value="CALCYPHOSIN"/>
    <property type="match status" value="1"/>
</dbReference>
<feature type="domain" description="EF-hand" evidence="8">
    <location>
        <begin position="445"/>
        <end position="480"/>
    </location>
</feature>
<evidence type="ECO:0000256" key="2">
    <source>
        <dbReference type="ARBA" id="ARBA00022737"/>
    </source>
</evidence>
<evidence type="ECO:0000256" key="6">
    <source>
        <dbReference type="SAM" id="SignalP"/>
    </source>
</evidence>
<evidence type="ECO:0000313" key="9">
    <source>
        <dbReference type="EMBL" id="CAC5425135.1"/>
    </source>
</evidence>
<evidence type="ECO:0000259" key="7">
    <source>
        <dbReference type="PROSITE" id="PS50003"/>
    </source>
</evidence>
<dbReference type="Pfam" id="PF13202">
    <property type="entry name" value="EF-hand_5"/>
    <property type="match status" value="1"/>
</dbReference>
<evidence type="ECO:0000256" key="1">
    <source>
        <dbReference type="ARBA" id="ARBA00022723"/>
    </source>
</evidence>
<evidence type="ECO:0008006" key="11">
    <source>
        <dbReference type="Google" id="ProtNLM"/>
    </source>
</evidence>
<proteinExistence type="predicted"/>
<feature type="domain" description="PH" evidence="7">
    <location>
        <begin position="208"/>
        <end position="322"/>
    </location>
</feature>
<organism evidence="9 10">
    <name type="scientific">Mytilus coruscus</name>
    <name type="common">Sea mussel</name>
    <dbReference type="NCBI Taxonomy" id="42192"/>
    <lineage>
        <taxon>Eukaryota</taxon>
        <taxon>Metazoa</taxon>
        <taxon>Spiralia</taxon>
        <taxon>Lophotrochozoa</taxon>
        <taxon>Mollusca</taxon>
        <taxon>Bivalvia</taxon>
        <taxon>Autobranchia</taxon>
        <taxon>Pteriomorphia</taxon>
        <taxon>Mytilida</taxon>
        <taxon>Mytiloidea</taxon>
        <taxon>Mytilidae</taxon>
        <taxon>Mytilinae</taxon>
        <taxon>Mytilus</taxon>
    </lineage>
</organism>
<keyword evidence="2" id="KW-0677">Repeat</keyword>
<evidence type="ECO:0000313" key="10">
    <source>
        <dbReference type="Proteomes" id="UP000507470"/>
    </source>
</evidence>
<evidence type="ECO:0000256" key="3">
    <source>
        <dbReference type="ARBA" id="ARBA00022837"/>
    </source>
</evidence>
<name>A0A6J8F033_MYTCO</name>
<keyword evidence="4" id="KW-0175">Coiled coil</keyword>
<dbReference type="PROSITE" id="PS50003">
    <property type="entry name" value="PH_DOMAIN"/>
    <property type="match status" value="1"/>
</dbReference>
<dbReference type="EMBL" id="CACVKT020010186">
    <property type="protein sequence ID" value="CAC5425135.1"/>
    <property type="molecule type" value="Genomic_DNA"/>
</dbReference>
<dbReference type="InterPro" id="IPR011992">
    <property type="entry name" value="EF-hand-dom_pair"/>
</dbReference>
<dbReference type="SMART" id="SM00054">
    <property type="entry name" value="EFh"/>
    <property type="match status" value="3"/>
</dbReference>
<dbReference type="AlphaFoldDB" id="A0A6J8F033"/>
<feature type="signal peptide" evidence="6">
    <location>
        <begin position="1"/>
        <end position="19"/>
    </location>
</feature>
<dbReference type="Gene3D" id="2.30.29.30">
    <property type="entry name" value="Pleckstrin-homology domain (PH domain)/Phosphotyrosine-binding domain (PTB)"/>
    <property type="match status" value="1"/>
</dbReference>
<dbReference type="SUPFAM" id="SSF50729">
    <property type="entry name" value="PH domain-like"/>
    <property type="match status" value="1"/>
</dbReference>
<dbReference type="PROSITE" id="PS50222">
    <property type="entry name" value="EF_HAND_2"/>
    <property type="match status" value="3"/>
</dbReference>
<evidence type="ECO:0000256" key="4">
    <source>
        <dbReference type="SAM" id="Coils"/>
    </source>
</evidence>
<reference evidence="9 10" key="1">
    <citation type="submission" date="2020-06" db="EMBL/GenBank/DDBJ databases">
        <authorList>
            <person name="Li R."/>
            <person name="Bekaert M."/>
        </authorList>
    </citation>
    <scope>NUCLEOTIDE SEQUENCE [LARGE SCALE GENOMIC DNA]</scope>
    <source>
        <strain evidence="10">wild</strain>
    </source>
</reference>
<protein>
    <recommendedName>
        <fullName evidence="11">SWAP70</fullName>
    </recommendedName>
</protein>
<feature type="chain" id="PRO_5026899021" description="SWAP70" evidence="6">
    <location>
        <begin position="20"/>
        <end position="827"/>
    </location>
</feature>
<keyword evidence="10" id="KW-1185">Reference proteome</keyword>
<gene>
    <name evidence="9" type="ORF">MCOR_56981</name>
</gene>
<feature type="domain" description="EF-hand" evidence="8">
    <location>
        <begin position="486"/>
        <end position="521"/>
    </location>
</feature>
<dbReference type="InterPro" id="IPR002048">
    <property type="entry name" value="EF_hand_dom"/>
</dbReference>
<dbReference type="Pfam" id="PF00169">
    <property type="entry name" value="PH"/>
    <property type="match status" value="1"/>
</dbReference>
<evidence type="ECO:0000259" key="8">
    <source>
        <dbReference type="PROSITE" id="PS50222"/>
    </source>
</evidence>
<dbReference type="InterPro" id="IPR018247">
    <property type="entry name" value="EF_Hand_1_Ca_BS"/>
</dbReference>
<dbReference type="Proteomes" id="UP000507470">
    <property type="component" value="Unassembled WGS sequence"/>
</dbReference>
<dbReference type="PROSITE" id="PS00018">
    <property type="entry name" value="EF_HAND_1"/>
    <property type="match status" value="2"/>
</dbReference>
<dbReference type="InterPro" id="IPR051581">
    <property type="entry name" value="Ca-bind"/>
</dbReference>
<dbReference type="InterPro" id="IPR011993">
    <property type="entry name" value="PH-like_dom_sf"/>
</dbReference>
<feature type="compositionally biased region" description="Basic and acidic residues" evidence="5">
    <location>
        <begin position="391"/>
        <end position="410"/>
    </location>
</feature>
<feature type="domain" description="EF-hand" evidence="8">
    <location>
        <begin position="409"/>
        <end position="444"/>
    </location>
</feature>
<dbReference type="PANTHER" id="PTHR34524:SF6">
    <property type="entry name" value="CALCYPHOSINE LIKE"/>
    <property type="match status" value="1"/>
</dbReference>
<keyword evidence="1" id="KW-0479">Metal-binding</keyword>
<dbReference type="GO" id="GO:0005509">
    <property type="term" value="F:calcium ion binding"/>
    <property type="evidence" value="ECO:0007669"/>
    <property type="project" value="InterPro"/>
</dbReference>
<dbReference type="Gene3D" id="1.10.238.10">
    <property type="entry name" value="EF-hand"/>
    <property type="match status" value="1"/>
</dbReference>
<sequence>MHNTKWLLLLIQVKMPGEQLTCVWQAIYSLDRLNSVNINKDSLKLFLTNASVYESIQFSERKFSDTFSEATVKFNDFKEYVKKHLRENGVAYSKTCSDLEELSWNNLKSGMKSNLETGDVYKLWRISNRLIKEDTYPPVIFREEASWLLEKVLSNLEHNLKSSDDAFRQDKFTFQEMLSIMEDFAFSDTSQQQITACIDDLYMWLVVEVMKKGKVHKRTKKQANWTNWVKRWCVLTPQYLRYYGTDAKISTRVPQKAESNQKGEFTFTKNTKLESLKGYSGVMKHFQGRFRLANVPVLEMEIAIDDENEKRAWLSDLEEIIQCLRDNTTPVQKLLKERHLKSMAAREKKDNLNKQVEDIESALNKTKLRAERQSKKQVFDDTSTKVVKPLTTEKPKDKIQPKRPSLEKESEEKIKAMFMKIDANGNGLLDKNEFANFLKGLGLNMSEKESNLIFKSVDTNKSEQITFEQFKNYFCLYIMNETETAECVNAMRKAFLEADRDGSGTLNFREFTEFVWEKNRSARMTKILKSFANITTDEISFNDFEKLVSGSGAEVLVPILEEEIEQGTDSSLDDFEGRLQKVYKDTEADELATYIRQRWDKFATFRRAGQTGSVVMAGGHGMVADIVPGEYSLIDLACFSDLPPLEPKHAVVKDIQWLSSTIPGKSGKIIFPLEYDKQVPIEQATSELLRYYGCSFADSQQEKISLLFRHGIQDFTYENGYLEKYVTATNGGAGVEKHDFSHLDCPLSEDSGFFILAKFMDNGEFHITAFRLPVRHTLYVPGGVIHCNDYLKGTWRTMLSDETDIDHVHLTHVVEEGQEEKFRFQFT</sequence>
<dbReference type="CDD" id="cd00051">
    <property type="entry name" value="EFh"/>
    <property type="match status" value="1"/>
</dbReference>
<feature type="region of interest" description="Disordered" evidence="5">
    <location>
        <begin position="389"/>
        <end position="410"/>
    </location>
</feature>
<dbReference type="Pfam" id="PF13499">
    <property type="entry name" value="EF-hand_7"/>
    <property type="match status" value="1"/>
</dbReference>
<keyword evidence="3" id="KW-0106">Calcium</keyword>
<dbReference type="OrthoDB" id="6056579at2759"/>
<evidence type="ECO:0000256" key="5">
    <source>
        <dbReference type="SAM" id="MobiDB-lite"/>
    </source>
</evidence>